<keyword evidence="5" id="KW-0411">Iron-sulfur</keyword>
<reference evidence="7 8" key="1">
    <citation type="journal article" date="2021" name="bioRxiv">
        <title>Unique metabolic strategies in Hadean analogues reveal hints for primordial physiology.</title>
        <authorList>
            <person name="Nobu M.K."/>
            <person name="Nakai R."/>
            <person name="Tamazawa S."/>
            <person name="Mori H."/>
            <person name="Toyoda A."/>
            <person name="Ijiri A."/>
            <person name="Suzuki S."/>
            <person name="Kurokawa K."/>
            <person name="Kamagata Y."/>
            <person name="Tamaki H."/>
        </authorList>
    </citation>
    <scope>NUCLEOTIDE SEQUENCE [LARGE SCALE GENOMIC DNA]</scope>
    <source>
        <strain evidence="7">BS525</strain>
    </source>
</reference>
<dbReference type="GO" id="GO:0051539">
    <property type="term" value="F:4 iron, 4 sulfur cluster binding"/>
    <property type="evidence" value="ECO:0007669"/>
    <property type="project" value="UniProtKB-KW"/>
</dbReference>
<dbReference type="PANTHER" id="PTHR24960:SF79">
    <property type="entry name" value="PHOTOSYSTEM I IRON-SULFUR CENTER"/>
    <property type="match status" value="1"/>
</dbReference>
<organism evidence="7 8">
    <name type="scientific">Psychracetigena formicireducens</name>
    <dbReference type="NCBI Taxonomy" id="2986056"/>
    <lineage>
        <taxon>Bacteria</taxon>
        <taxon>Bacillati</taxon>
        <taxon>Candidatus Lithacetigenota</taxon>
        <taxon>Candidatus Psychracetigena</taxon>
    </lineage>
</organism>
<dbReference type="EMBL" id="QLTW01000003">
    <property type="protein sequence ID" value="MBT9144296.1"/>
    <property type="molecule type" value="Genomic_DNA"/>
</dbReference>
<comment type="caution">
    <text evidence="7">The sequence shown here is derived from an EMBL/GenBank/DDBJ whole genome shotgun (WGS) entry which is preliminary data.</text>
</comment>
<evidence type="ECO:0000256" key="1">
    <source>
        <dbReference type="ARBA" id="ARBA00001966"/>
    </source>
</evidence>
<accession>A0A9E2F3V2</accession>
<dbReference type="SUPFAM" id="SSF54862">
    <property type="entry name" value="4Fe-4S ferredoxins"/>
    <property type="match status" value="1"/>
</dbReference>
<proteinExistence type="predicted"/>
<feature type="domain" description="4Fe-4S ferredoxin-type" evidence="6">
    <location>
        <begin position="36"/>
        <end position="64"/>
    </location>
</feature>
<dbReference type="InterPro" id="IPR017896">
    <property type="entry name" value="4Fe4S_Fe-S-bd"/>
</dbReference>
<dbReference type="Pfam" id="PF02906">
    <property type="entry name" value="Fe_hyd_lg_C"/>
    <property type="match status" value="1"/>
</dbReference>
<keyword evidence="4" id="KW-0408">Iron</keyword>
<dbReference type="PROSITE" id="PS00198">
    <property type="entry name" value="4FE4S_FER_1"/>
    <property type="match status" value="1"/>
</dbReference>
<evidence type="ECO:0000256" key="5">
    <source>
        <dbReference type="ARBA" id="ARBA00023014"/>
    </source>
</evidence>
<dbReference type="PANTHER" id="PTHR24960">
    <property type="entry name" value="PHOTOSYSTEM I IRON-SULFUR CENTER-RELATED"/>
    <property type="match status" value="1"/>
</dbReference>
<evidence type="ECO:0000256" key="2">
    <source>
        <dbReference type="ARBA" id="ARBA00022485"/>
    </source>
</evidence>
<feature type="domain" description="4Fe-4S ferredoxin-type" evidence="6">
    <location>
        <begin position="6"/>
        <end position="35"/>
    </location>
</feature>
<evidence type="ECO:0000259" key="6">
    <source>
        <dbReference type="PROSITE" id="PS51379"/>
    </source>
</evidence>
<dbReference type="Pfam" id="PF13237">
    <property type="entry name" value="Fer4_10"/>
    <property type="match status" value="1"/>
</dbReference>
<dbReference type="Gene3D" id="3.30.70.20">
    <property type="match status" value="1"/>
</dbReference>
<evidence type="ECO:0000313" key="8">
    <source>
        <dbReference type="Proteomes" id="UP000811545"/>
    </source>
</evidence>
<keyword evidence="3" id="KW-0479">Metal-binding</keyword>
<dbReference type="GO" id="GO:0008901">
    <property type="term" value="F:ferredoxin hydrogenase activity"/>
    <property type="evidence" value="ECO:0007669"/>
    <property type="project" value="UniProtKB-EC"/>
</dbReference>
<name>A0A9E2F3V2_PSYF1</name>
<dbReference type="Proteomes" id="UP000811545">
    <property type="component" value="Unassembled WGS sequence"/>
</dbReference>
<sequence length="340" mass="38358">MKGYMHSITIEDDLCKGCTHCVRNCPTEAIRVVDGKARILPIRCIDCGECIRVCPYKARGVIFDHISSIPERDNVVVLIPPVFYLHFDTPPAFATVNKFIKSLGFKAAYDMSLIFESYPKLLHLHMDKAGKKKGFIPPVCPSVLRLLTVSFPNLLSNVAMFDSPWEISAGLFKKKDNKIKVALPTTCPAQITSIKFPLGIDSSRLDYAIPMNHFYHLARRYFEKTPSGDLSEGIIACCGEWFSEAIPEKDILSLCSINRIKDALHEEEIKHNLSPDIIELWACDYGCAGGILNALSPVVLMQYFRRARKSPKTLVSDERREELINDFNIGLFDLKKQITE</sequence>
<keyword evidence="2" id="KW-0004">4Fe-4S</keyword>
<dbReference type="InterPro" id="IPR004108">
    <property type="entry name" value="Fe_hydrogenase_lsu_C"/>
</dbReference>
<comment type="cofactor">
    <cofactor evidence="1">
        <name>[4Fe-4S] cluster</name>
        <dbReference type="ChEBI" id="CHEBI:49883"/>
    </cofactor>
</comment>
<evidence type="ECO:0000256" key="4">
    <source>
        <dbReference type="ARBA" id="ARBA00023004"/>
    </source>
</evidence>
<dbReference type="PROSITE" id="PS51379">
    <property type="entry name" value="4FE4S_FER_2"/>
    <property type="match status" value="2"/>
</dbReference>
<dbReference type="AlphaFoldDB" id="A0A9E2F3V2"/>
<protein>
    <submittedName>
        <fullName evidence="7">Periplasmic (Fe) hydrogenase large subunit</fullName>
        <ecNumber evidence="7">1.12.7.2</ecNumber>
    </submittedName>
</protein>
<dbReference type="InterPro" id="IPR050157">
    <property type="entry name" value="PSI_iron-sulfur_center"/>
</dbReference>
<dbReference type="InterPro" id="IPR017900">
    <property type="entry name" value="4Fe4S_Fe_S_CS"/>
</dbReference>
<gene>
    <name evidence="7" type="primary">hydA</name>
    <name evidence="7" type="ORF">DDT42_00128</name>
</gene>
<dbReference type="GO" id="GO:0046872">
    <property type="term" value="F:metal ion binding"/>
    <property type="evidence" value="ECO:0007669"/>
    <property type="project" value="UniProtKB-KW"/>
</dbReference>
<evidence type="ECO:0000313" key="7">
    <source>
        <dbReference type="EMBL" id="MBT9144296.1"/>
    </source>
</evidence>
<keyword evidence="7" id="KW-0560">Oxidoreductase</keyword>
<dbReference type="EC" id="1.12.7.2" evidence="7"/>
<dbReference type="InterPro" id="IPR009016">
    <property type="entry name" value="Fe_hydrogenase"/>
</dbReference>
<dbReference type="SUPFAM" id="SSF53920">
    <property type="entry name" value="Fe-only hydrogenase"/>
    <property type="match status" value="1"/>
</dbReference>
<evidence type="ECO:0000256" key="3">
    <source>
        <dbReference type="ARBA" id="ARBA00022723"/>
    </source>
</evidence>